<proteinExistence type="predicted"/>
<dbReference type="InterPro" id="IPR012334">
    <property type="entry name" value="Pectin_lyas_fold"/>
</dbReference>
<comment type="caution">
    <text evidence="3">The sequence shown here is derived from an EMBL/GenBank/DDBJ whole genome shotgun (WGS) entry which is preliminary data.</text>
</comment>
<reference evidence="3 4" key="1">
    <citation type="submission" date="2022-06" db="EMBL/GenBank/DDBJ databases">
        <title>Acetobacer genomes from food samples.</title>
        <authorList>
            <person name="Sombolestani A."/>
        </authorList>
    </citation>
    <scope>NUCLEOTIDE SEQUENCE [LARGE SCALE GENOMIC DNA]</scope>
    <source>
        <strain evidence="3 4">R-83281</strain>
    </source>
</reference>
<dbReference type="EMBL" id="JAMYZR010000013">
    <property type="protein sequence ID" value="MCP1246256.1"/>
    <property type="molecule type" value="Genomic_DNA"/>
</dbReference>
<evidence type="ECO:0000256" key="2">
    <source>
        <dbReference type="SAM" id="SignalP"/>
    </source>
</evidence>
<feature type="region of interest" description="Disordered" evidence="1">
    <location>
        <begin position="118"/>
        <end position="166"/>
    </location>
</feature>
<evidence type="ECO:0000256" key="1">
    <source>
        <dbReference type="SAM" id="MobiDB-lite"/>
    </source>
</evidence>
<feature type="signal peptide" evidence="2">
    <location>
        <begin position="1"/>
        <end position="19"/>
    </location>
</feature>
<name>A0ABT1ES97_9PROT</name>
<dbReference type="Proteomes" id="UP001523543">
    <property type="component" value="Unassembled WGS sequence"/>
</dbReference>
<feature type="compositionally biased region" description="Polar residues" evidence="1">
    <location>
        <begin position="123"/>
        <end position="140"/>
    </location>
</feature>
<gene>
    <name evidence="3" type="ORF">NKW54_09910</name>
</gene>
<keyword evidence="4" id="KW-1185">Reference proteome</keyword>
<keyword evidence="2" id="KW-0732">Signal</keyword>
<feature type="chain" id="PRO_5046231424" evidence="2">
    <location>
        <begin position="20"/>
        <end position="640"/>
    </location>
</feature>
<evidence type="ECO:0000313" key="4">
    <source>
        <dbReference type="Proteomes" id="UP001523543"/>
    </source>
</evidence>
<evidence type="ECO:0000313" key="3">
    <source>
        <dbReference type="EMBL" id="MCP1246256.1"/>
    </source>
</evidence>
<dbReference type="RefSeq" id="WP_253551245.1">
    <property type="nucleotide sequence ID" value="NZ_JAMYZR010000013.1"/>
</dbReference>
<organism evidence="3 4">
    <name type="scientific">Acetobacter cerevisiae</name>
    <dbReference type="NCBI Taxonomy" id="178900"/>
    <lineage>
        <taxon>Bacteria</taxon>
        <taxon>Pseudomonadati</taxon>
        <taxon>Pseudomonadota</taxon>
        <taxon>Alphaproteobacteria</taxon>
        <taxon>Acetobacterales</taxon>
        <taxon>Acetobacteraceae</taxon>
        <taxon>Acetobacter</taxon>
    </lineage>
</organism>
<dbReference type="Gene3D" id="2.160.20.10">
    <property type="entry name" value="Single-stranded right-handed beta-helix, Pectin lyase-like"/>
    <property type="match status" value="1"/>
</dbReference>
<sequence length="640" mass="68612">MIKHLALLAFMAAPSLAFGQAVQMRPNHTLAQYSAVTAANSNTGASRSMLRMAVPSVAGGYAALWPPGGLRKDTRVPSLYADGSSGTLEQIGRMADGSVQQTDVGATVAPLDTHKMMSAPVSGDSSASPVLAASTTTPRTQADRAADSPSVKDFGARLDGSSSDQTAISSAFSNNKSNTIRISSGAWPGQTWRPPVTGNTKFVDVSGYLLNPPNTSVTDYGINQGAMNFGNGVTSVTHGGQYFPNSILYSRVSTGDMDTSFEPMTSYKQILGGKSSNPQGNETIDIATITLPSSTGYATAQFNKMFSMGMNYYGGFDVNHWSRTQVYGTNWAWDNLQEYAVVVPYDCPPSASADTTFCSEYIMNEMDYTGTIIEDDRTAYAPSHRRGTILGLGTGHLIAKTGVGVTWEAGKTYHRYQMIITYDARNKPYMFRALPKGYTVLQPNGDSVSGSTQPRWTFGNGDKIEDGTVEWTCLGPYHLDIGAVISIMGGNDPANGWIERVGTYLTANTDYIYNAAIDMSEAQWDPGNEVHVFSRQQADVYDDFTADGTAAGQNNHLLGYDSSQKALTYKVNGVPVLSVKDSGAIISSAPPQMPVMTRAQIRAYPSPAKGMEIYDSDDDALVIYTAAGWKLMPLSALPAN</sequence>
<accession>A0ABT1ES97</accession>
<protein>
    <submittedName>
        <fullName evidence="3">Uncharacterized protein</fullName>
    </submittedName>
</protein>